<organism evidence="2 3">
    <name type="scientific">Apostasia shenzhenica</name>
    <dbReference type="NCBI Taxonomy" id="1088818"/>
    <lineage>
        <taxon>Eukaryota</taxon>
        <taxon>Viridiplantae</taxon>
        <taxon>Streptophyta</taxon>
        <taxon>Embryophyta</taxon>
        <taxon>Tracheophyta</taxon>
        <taxon>Spermatophyta</taxon>
        <taxon>Magnoliopsida</taxon>
        <taxon>Liliopsida</taxon>
        <taxon>Asparagales</taxon>
        <taxon>Orchidaceae</taxon>
        <taxon>Apostasioideae</taxon>
        <taxon>Apostasia</taxon>
    </lineage>
</organism>
<gene>
    <name evidence="2" type="ORF">AXF42_Ash009625</name>
</gene>
<evidence type="ECO:0000313" key="2">
    <source>
        <dbReference type="EMBL" id="PKA64403.1"/>
    </source>
</evidence>
<proteinExistence type="predicted"/>
<dbReference type="AlphaFoldDB" id="A0A2I0B9D0"/>
<accession>A0A2I0B9D0</accession>
<reference evidence="2 3" key="1">
    <citation type="journal article" date="2017" name="Nature">
        <title>The Apostasia genome and the evolution of orchids.</title>
        <authorList>
            <person name="Zhang G.Q."/>
            <person name="Liu K.W."/>
            <person name="Li Z."/>
            <person name="Lohaus R."/>
            <person name="Hsiao Y.Y."/>
            <person name="Niu S.C."/>
            <person name="Wang J.Y."/>
            <person name="Lin Y.C."/>
            <person name="Xu Q."/>
            <person name="Chen L.J."/>
            <person name="Yoshida K."/>
            <person name="Fujiwara S."/>
            <person name="Wang Z.W."/>
            <person name="Zhang Y.Q."/>
            <person name="Mitsuda N."/>
            <person name="Wang M."/>
            <person name="Liu G.H."/>
            <person name="Pecoraro L."/>
            <person name="Huang H.X."/>
            <person name="Xiao X.J."/>
            <person name="Lin M."/>
            <person name="Wu X.Y."/>
            <person name="Wu W.L."/>
            <person name="Chen Y.Y."/>
            <person name="Chang S.B."/>
            <person name="Sakamoto S."/>
            <person name="Ohme-Takagi M."/>
            <person name="Yagi M."/>
            <person name="Zeng S.J."/>
            <person name="Shen C.Y."/>
            <person name="Yeh C.M."/>
            <person name="Luo Y.B."/>
            <person name="Tsai W.C."/>
            <person name="Van de Peer Y."/>
            <person name="Liu Z.J."/>
        </authorList>
    </citation>
    <scope>NUCLEOTIDE SEQUENCE [LARGE SCALE GENOMIC DNA]</scope>
    <source>
        <strain evidence="3">cv. Shenzhen</strain>
        <tissue evidence="2">Stem</tissue>
    </source>
</reference>
<dbReference type="Proteomes" id="UP000236161">
    <property type="component" value="Unassembled WGS sequence"/>
</dbReference>
<keyword evidence="3" id="KW-1185">Reference proteome</keyword>
<evidence type="ECO:0000256" key="1">
    <source>
        <dbReference type="SAM" id="SignalP"/>
    </source>
</evidence>
<feature type="chain" id="PRO_5014177762" evidence="1">
    <location>
        <begin position="26"/>
        <end position="51"/>
    </location>
</feature>
<evidence type="ECO:0000313" key="3">
    <source>
        <dbReference type="Proteomes" id="UP000236161"/>
    </source>
</evidence>
<feature type="signal peptide" evidence="1">
    <location>
        <begin position="1"/>
        <end position="25"/>
    </location>
</feature>
<sequence>MALQLFHLFFPFVLVLLVTTTAVAAVATTDQWDTAFATFYGDMSDKETMRE</sequence>
<keyword evidence="1" id="KW-0732">Signal</keyword>
<protein>
    <submittedName>
        <fullName evidence="2">Uncharacterized protein</fullName>
    </submittedName>
</protein>
<dbReference type="EMBL" id="KZ451905">
    <property type="protein sequence ID" value="PKA64403.1"/>
    <property type="molecule type" value="Genomic_DNA"/>
</dbReference>
<name>A0A2I0B9D0_9ASPA</name>